<keyword evidence="10 11" id="KW-0865">Zymogen</keyword>
<dbReference type="PANTHER" id="PTHR33478:SF1">
    <property type="entry name" value="EXTRACELLULAR METALLOPROTEINASE MEP"/>
    <property type="match status" value="1"/>
</dbReference>
<evidence type="ECO:0000256" key="11">
    <source>
        <dbReference type="RuleBase" id="RU364017"/>
    </source>
</evidence>
<name>A0A4P9XHH0_9FUNG</name>
<dbReference type="Pfam" id="PF02128">
    <property type="entry name" value="Peptidase_M36"/>
    <property type="match status" value="1"/>
</dbReference>
<evidence type="ECO:0000256" key="2">
    <source>
        <dbReference type="ARBA" id="ARBA00004613"/>
    </source>
</evidence>
<dbReference type="InterPro" id="IPR027268">
    <property type="entry name" value="Peptidase_M4/M1_CTD_sf"/>
</dbReference>
<dbReference type="EMBL" id="KZ993270">
    <property type="protein sequence ID" value="RKP05098.1"/>
    <property type="molecule type" value="Genomic_DNA"/>
</dbReference>
<sequence length="105" mass="11485">WANILYQYYWNLVDKLGFTEDTYSADITKGNTLALKLIVDGLKLQPCNPTFVSARDAILQAEQQATGGKHKCEIWRAFALRGVGAKAASTGTKVTEDFSLPADCA</sequence>
<evidence type="ECO:0000256" key="4">
    <source>
        <dbReference type="ARBA" id="ARBA00022525"/>
    </source>
</evidence>
<evidence type="ECO:0000256" key="5">
    <source>
        <dbReference type="ARBA" id="ARBA00022670"/>
    </source>
</evidence>
<protein>
    <recommendedName>
        <fullName evidence="11">Extracellular metalloproteinase</fullName>
        <ecNumber evidence="11">3.4.24.-</ecNumber>
    </recommendedName>
    <alternativeName>
        <fullName evidence="11">Fungalysin</fullName>
    </alternativeName>
</protein>
<evidence type="ECO:0000256" key="1">
    <source>
        <dbReference type="ARBA" id="ARBA00001947"/>
    </source>
</evidence>
<evidence type="ECO:0000256" key="7">
    <source>
        <dbReference type="ARBA" id="ARBA00022801"/>
    </source>
</evidence>
<dbReference type="GO" id="GO:0005615">
    <property type="term" value="C:extracellular space"/>
    <property type="evidence" value="ECO:0007669"/>
    <property type="project" value="InterPro"/>
</dbReference>
<keyword evidence="13" id="KW-1185">Reference proteome</keyword>
<comment type="cofactor">
    <cofactor evidence="1 11">
        <name>Zn(2+)</name>
        <dbReference type="ChEBI" id="CHEBI:29105"/>
    </cofactor>
</comment>
<evidence type="ECO:0000256" key="6">
    <source>
        <dbReference type="ARBA" id="ARBA00022723"/>
    </source>
</evidence>
<dbReference type="GO" id="GO:0006508">
    <property type="term" value="P:proteolysis"/>
    <property type="evidence" value="ECO:0007669"/>
    <property type="project" value="UniProtKB-KW"/>
</dbReference>
<reference evidence="13" key="1">
    <citation type="journal article" date="2018" name="Nat. Microbiol.">
        <title>Leveraging single-cell genomics to expand the fungal tree of life.</title>
        <authorList>
            <person name="Ahrendt S.R."/>
            <person name="Quandt C.A."/>
            <person name="Ciobanu D."/>
            <person name="Clum A."/>
            <person name="Salamov A."/>
            <person name="Andreopoulos B."/>
            <person name="Cheng J.F."/>
            <person name="Woyke T."/>
            <person name="Pelin A."/>
            <person name="Henrissat B."/>
            <person name="Reynolds N.K."/>
            <person name="Benny G.L."/>
            <person name="Smith M.E."/>
            <person name="James T.Y."/>
            <person name="Grigoriev I.V."/>
        </authorList>
    </citation>
    <scope>NUCLEOTIDE SEQUENCE [LARGE SCALE GENOMIC DNA]</scope>
    <source>
        <strain evidence="13">RSA 1356</strain>
    </source>
</reference>
<organism evidence="12 13">
    <name type="scientific">Thamnocephalis sphaerospora</name>
    <dbReference type="NCBI Taxonomy" id="78915"/>
    <lineage>
        <taxon>Eukaryota</taxon>
        <taxon>Fungi</taxon>
        <taxon>Fungi incertae sedis</taxon>
        <taxon>Zoopagomycota</taxon>
        <taxon>Zoopagomycotina</taxon>
        <taxon>Zoopagomycetes</taxon>
        <taxon>Zoopagales</taxon>
        <taxon>Sigmoideomycetaceae</taxon>
        <taxon>Thamnocephalis</taxon>
    </lineage>
</organism>
<dbReference type="InterPro" id="IPR050371">
    <property type="entry name" value="Fungal_virulence_M36"/>
</dbReference>
<evidence type="ECO:0000256" key="9">
    <source>
        <dbReference type="ARBA" id="ARBA00023049"/>
    </source>
</evidence>
<comment type="similarity">
    <text evidence="3 11">Belongs to the peptidase M36 family.</text>
</comment>
<comment type="subcellular location">
    <subcellularLocation>
        <location evidence="2 11">Secreted</location>
    </subcellularLocation>
</comment>
<keyword evidence="7 11" id="KW-0378">Hydrolase</keyword>
<gene>
    <name evidence="12" type="ORF">THASP1DRAFT_20215</name>
</gene>
<accession>A0A4P9XHH0</accession>
<dbReference type="Proteomes" id="UP000271241">
    <property type="component" value="Unassembled WGS sequence"/>
</dbReference>
<dbReference type="InterPro" id="IPR001842">
    <property type="entry name" value="Peptidase_M36"/>
</dbReference>
<dbReference type="OrthoDB" id="3227768at2759"/>
<dbReference type="GO" id="GO:0008270">
    <property type="term" value="F:zinc ion binding"/>
    <property type="evidence" value="ECO:0007669"/>
    <property type="project" value="InterPro"/>
</dbReference>
<evidence type="ECO:0000313" key="12">
    <source>
        <dbReference type="EMBL" id="RKP05098.1"/>
    </source>
</evidence>
<keyword evidence="8 11" id="KW-0862">Zinc</keyword>
<feature type="non-terminal residue" evidence="12">
    <location>
        <position position="1"/>
    </location>
</feature>
<keyword evidence="9 11" id="KW-0482">Metalloprotease</keyword>
<proteinExistence type="inferred from homology"/>
<evidence type="ECO:0000256" key="10">
    <source>
        <dbReference type="ARBA" id="ARBA00023145"/>
    </source>
</evidence>
<keyword evidence="5 11" id="KW-0645">Protease</keyword>
<keyword evidence="4 11" id="KW-0964">Secreted</keyword>
<dbReference type="SUPFAM" id="SSF55486">
    <property type="entry name" value="Metalloproteases ('zincins'), catalytic domain"/>
    <property type="match status" value="1"/>
</dbReference>
<dbReference type="GO" id="GO:0004222">
    <property type="term" value="F:metalloendopeptidase activity"/>
    <property type="evidence" value="ECO:0007669"/>
    <property type="project" value="InterPro"/>
</dbReference>
<keyword evidence="6 11" id="KW-0479">Metal-binding</keyword>
<dbReference type="PANTHER" id="PTHR33478">
    <property type="entry name" value="EXTRACELLULAR METALLOPROTEINASE MEP"/>
    <property type="match status" value="1"/>
</dbReference>
<evidence type="ECO:0000256" key="8">
    <source>
        <dbReference type="ARBA" id="ARBA00022833"/>
    </source>
</evidence>
<dbReference type="Gene3D" id="1.10.390.10">
    <property type="entry name" value="Neutral Protease Domain 2"/>
    <property type="match status" value="1"/>
</dbReference>
<dbReference type="EC" id="3.4.24.-" evidence="11"/>
<dbReference type="AlphaFoldDB" id="A0A4P9XHH0"/>
<evidence type="ECO:0000256" key="3">
    <source>
        <dbReference type="ARBA" id="ARBA00006006"/>
    </source>
</evidence>
<evidence type="ECO:0000313" key="13">
    <source>
        <dbReference type="Proteomes" id="UP000271241"/>
    </source>
</evidence>